<dbReference type="Proteomes" id="UP000078560">
    <property type="component" value="Unassembled WGS sequence"/>
</dbReference>
<reference evidence="3" key="1">
    <citation type="submission" date="2016-05" db="EMBL/GenBank/DDBJ databases">
        <authorList>
            <person name="Naeem Raeece"/>
        </authorList>
    </citation>
    <scope>NUCLEOTIDE SEQUENCE [LARGE SCALE GENOMIC DNA]</scope>
</reference>
<organism evidence="2 3">
    <name type="scientific">Plasmodium ovale curtisi</name>
    <dbReference type="NCBI Taxonomy" id="864141"/>
    <lineage>
        <taxon>Eukaryota</taxon>
        <taxon>Sar</taxon>
        <taxon>Alveolata</taxon>
        <taxon>Apicomplexa</taxon>
        <taxon>Aconoidasida</taxon>
        <taxon>Haemosporida</taxon>
        <taxon>Plasmodiidae</taxon>
        <taxon>Plasmodium</taxon>
        <taxon>Plasmodium (Plasmodium)</taxon>
    </lineage>
</organism>
<proteinExistence type="predicted"/>
<sequence length="1235" mass="144195">MHLEDVEKGRHSFTVYIHNDTYYGVDNELFLILLSLSVYPILSTSQISREMELHWRESFEEIELIFKKEKQWEEGSLSSLLLNGESTVKEDDTFDGCHKSHVLISELYVKVEHKNDSIGIDLYDKVSTEKEDVKVRQNEKCLVLNLKKKDKKLWGYLYFFSSFVNYKNNMYPNMIKCTKEEKSKIITQEKKFRHLIIYRRMKSLELLNKNIKRDQTAKEGFTKKMEDYAQKIQLQLEETKNAELKAHKEMAKKMAIELVYAEGEAGEADKTGDADKQRDKHGDTQALVGRTDMPKNKAILGDGTDQNKVIELKFTQLKSNELPARESRNIKKTRPGYTSTKNFFLIILIEKAKKLFFKNSDFASCLETLKSVISYISSGRIIPLSRQQKRGKARRVPGYPYFEIKNRSSPQKTRLPLFRSELIREEHIKVLSNLSLLYLLINNIDRCIQHCDECLHLISEEIKNYNTEEAQPEKCNTIDSSIFSTLNSLEDIKCRNYIQYMYIIYAIVTVRKVYAMIKKGDSIENVEKSIICIEEAQNFLPLCFYENINVAVHRLRSFLDLQSLLVNRGSVGPNEMKVNLRRLDELSAAKPHLDLSHNFYISAKRSFYLKNLCLDYANMVNLLLCIYNLVDKQNQMYGFLNKAKQGNSTQFLINIYELILLLRNNSTFMEKIVEIENLKNNHDNAHIRHEIITVLGYHMGANSGNELQFIAINNACLHKIISFLRDGQNGKEHKEEKKGEDVNGTLCTVPHDGFSAKPLDVHTASPACAPNLLENIPYKLKKKNRIAKDITLSDVSPNMLKIELFSNKESYRTIEEKCELLKVEFNLNNSLLKTEKIVSLIYLYFCFSFIYNFTHNEFIIDIYFKKKEEHQKIKMLTLKNDKNWYRISKDTIKDILEKTFVHNFFADYKKYTDWKKKRMGSDDENPENCEQDIMLRTVSFLIKKVKREMNGRSGDRSGSENGIGVSCRRGLPKREEPQIVLLRNKHAQEVYRLLTILNKDGHYLKSIHYSLLLLSCKYNGITTSHIHVEYIHIVKKMFTRSFFAKKEVNMREYTNEPTGEYLSMMCRHLLQKHLSYFKDSYFFTFKNTKRSQFLKKCNTENAENCLVAYIQAVINKYKKVKVLRNINYCLRCIHADQTIIANATNTMMKFLENVSMDFHILNIVLRFSHHNLYSHPLLRKQAGEISDLHSVRALEHSVKTLSNSVGYKKVVHRYFTKFVKCEAVMLSGKYSPYGL</sequence>
<feature type="compositionally biased region" description="Basic and acidic residues" evidence="1">
    <location>
        <begin position="949"/>
        <end position="958"/>
    </location>
</feature>
<evidence type="ECO:0000313" key="2">
    <source>
        <dbReference type="EMBL" id="SBS86870.1"/>
    </source>
</evidence>
<evidence type="ECO:0000313" key="3">
    <source>
        <dbReference type="Proteomes" id="UP000078560"/>
    </source>
</evidence>
<protein>
    <submittedName>
        <fullName evidence="2">Uncharacterized protein</fullName>
    </submittedName>
</protein>
<dbReference type="AlphaFoldDB" id="A0A1A8W1U2"/>
<gene>
    <name evidence="2" type="ORF">POVCU2_0039630</name>
</gene>
<dbReference type="EMBL" id="FLQU01000527">
    <property type="protein sequence ID" value="SBS86870.1"/>
    <property type="molecule type" value="Genomic_DNA"/>
</dbReference>
<name>A0A1A8W1U2_PLAOA</name>
<evidence type="ECO:0000256" key="1">
    <source>
        <dbReference type="SAM" id="MobiDB-lite"/>
    </source>
</evidence>
<accession>A0A1A8W1U2</accession>
<feature type="region of interest" description="Disordered" evidence="1">
    <location>
        <begin position="949"/>
        <end position="969"/>
    </location>
</feature>